<organism evidence="2 3">
    <name type="scientific">Streblomastix strix</name>
    <dbReference type="NCBI Taxonomy" id="222440"/>
    <lineage>
        <taxon>Eukaryota</taxon>
        <taxon>Metamonada</taxon>
        <taxon>Preaxostyla</taxon>
        <taxon>Oxymonadida</taxon>
        <taxon>Streblomastigidae</taxon>
        <taxon>Streblomastix</taxon>
    </lineage>
</organism>
<dbReference type="AlphaFoldDB" id="A0A5J4WAJ2"/>
<gene>
    <name evidence="2" type="ORF">EZS28_013073</name>
</gene>
<dbReference type="Proteomes" id="UP000324800">
    <property type="component" value="Unassembled WGS sequence"/>
</dbReference>
<evidence type="ECO:0000313" key="3">
    <source>
        <dbReference type="Proteomes" id="UP000324800"/>
    </source>
</evidence>
<reference evidence="2 3" key="1">
    <citation type="submission" date="2019-03" db="EMBL/GenBank/DDBJ databases">
        <title>Single cell metagenomics reveals metabolic interactions within the superorganism composed of flagellate Streblomastix strix and complex community of Bacteroidetes bacteria on its surface.</title>
        <authorList>
            <person name="Treitli S.C."/>
            <person name="Kolisko M."/>
            <person name="Husnik F."/>
            <person name="Keeling P."/>
            <person name="Hampl V."/>
        </authorList>
    </citation>
    <scope>NUCLEOTIDE SEQUENCE [LARGE SCALE GENOMIC DNA]</scope>
    <source>
        <strain evidence="2">ST1C</strain>
    </source>
</reference>
<feature type="compositionally biased region" description="Acidic residues" evidence="1">
    <location>
        <begin position="215"/>
        <end position="244"/>
    </location>
</feature>
<dbReference type="EMBL" id="SNRW01002894">
    <property type="protein sequence ID" value="KAA6391399.1"/>
    <property type="molecule type" value="Genomic_DNA"/>
</dbReference>
<feature type="compositionally biased region" description="Polar residues" evidence="1">
    <location>
        <begin position="432"/>
        <end position="442"/>
    </location>
</feature>
<feature type="region of interest" description="Disordered" evidence="1">
    <location>
        <begin position="428"/>
        <end position="452"/>
    </location>
</feature>
<accession>A0A5J4WAJ2</accession>
<name>A0A5J4WAJ2_9EUKA</name>
<sequence>MSKVTPVLEQLDNFNNILKLLQAGKFRGDIQTDVAQTEQQLFSPADVARALKTKLASFRFLLLDVDAEPEHCSELLQVTLQILFQLWNSLETACDGETQFMRRGFELAFANMCVQMQNMVDLAKDQIIKRKNKKRQNSNQSSNTSNISVGLVFQCCEAIINMPASSIEFSSTATKNAMSKLNDAGKELLVIKDKAQKRSENLKIKLIEKMNIDEDEDEEDDLDDVFDAFGDSDDWGSEQDDEEDIKNKKEKEKKKEKDKFRVKDKSQIKDADRKRQKDLERVNQHNNEELLDNALRLVKISGTSQSTIIPPFLTSLDDLTPMVEQLSSTADALCEHFYFREDCSDDLIDISHTIHKVIQEIGNMVNTLEYEKETEQTSIQIKKDEKESNTSQNLSLNHPTRWIPLVIDMHRRCIADISSIFERQGKKDNVRRINNNQQQTEDQGSKENKTKQ</sequence>
<feature type="compositionally biased region" description="Basic and acidic residues" evidence="1">
    <location>
        <begin position="443"/>
        <end position="452"/>
    </location>
</feature>
<evidence type="ECO:0000313" key="2">
    <source>
        <dbReference type="EMBL" id="KAA6391399.1"/>
    </source>
</evidence>
<feature type="region of interest" description="Disordered" evidence="1">
    <location>
        <begin position="215"/>
        <end position="283"/>
    </location>
</feature>
<feature type="compositionally biased region" description="Basic and acidic residues" evidence="1">
    <location>
        <begin position="245"/>
        <end position="283"/>
    </location>
</feature>
<evidence type="ECO:0000256" key="1">
    <source>
        <dbReference type="SAM" id="MobiDB-lite"/>
    </source>
</evidence>
<proteinExistence type="predicted"/>
<comment type="caution">
    <text evidence="2">The sequence shown here is derived from an EMBL/GenBank/DDBJ whole genome shotgun (WGS) entry which is preliminary data.</text>
</comment>
<protein>
    <submittedName>
        <fullName evidence="2">Uncharacterized protein</fullName>
    </submittedName>
</protein>